<keyword evidence="1" id="KW-0812">Transmembrane</keyword>
<dbReference type="EMBL" id="SDPT01000002">
    <property type="protein sequence ID" value="RXZ32211.1"/>
    <property type="molecule type" value="Genomic_DNA"/>
</dbReference>
<gene>
    <name evidence="2" type="ORF">EO081_08405</name>
</gene>
<evidence type="ECO:0008006" key="4">
    <source>
        <dbReference type="Google" id="ProtNLM"/>
    </source>
</evidence>
<name>A0A4Q2IUW7_9SPHN</name>
<keyword evidence="1" id="KW-0472">Membrane</keyword>
<organism evidence="2 3">
    <name type="scientific">Sphingomonas desiccabilis</name>
    <dbReference type="NCBI Taxonomy" id="429134"/>
    <lineage>
        <taxon>Bacteria</taxon>
        <taxon>Pseudomonadati</taxon>
        <taxon>Pseudomonadota</taxon>
        <taxon>Alphaproteobacteria</taxon>
        <taxon>Sphingomonadales</taxon>
        <taxon>Sphingomonadaceae</taxon>
        <taxon>Sphingomonas</taxon>
    </lineage>
</organism>
<dbReference type="PANTHER" id="PTHR30373:SF8">
    <property type="entry name" value="BLL7265 PROTEIN"/>
    <property type="match status" value="1"/>
</dbReference>
<dbReference type="Proteomes" id="UP000292347">
    <property type="component" value="Unassembled WGS sequence"/>
</dbReference>
<evidence type="ECO:0000256" key="1">
    <source>
        <dbReference type="SAM" id="Phobius"/>
    </source>
</evidence>
<dbReference type="PANTHER" id="PTHR30373">
    <property type="entry name" value="UPF0603 PROTEIN YGCG"/>
    <property type="match status" value="1"/>
</dbReference>
<protein>
    <recommendedName>
        <fullName evidence="4">TPM domain-containing protein</fullName>
    </recommendedName>
</protein>
<dbReference type="Gene3D" id="3.10.310.50">
    <property type="match status" value="1"/>
</dbReference>
<sequence>MVMHLSKQDHAAVTAAVAAAERGTDGEIVTVVAGRSDSYHDVALHWAVLAMLLVLALLSVWPGMAAALYERVFDPWTQVVHPSVLLLIALLLQTLAFLAVRLLLAIPKLRIAMTPGATKTRRVRRRAVGLFRTAAEKRTRARTGVLLYLSLAEHRAELIADEAIHAKVAPEVWGEAMAALVASVREGRVGEGMARAVEQVGVVLAEHFPRSADDINELPDRLIEL</sequence>
<keyword evidence="1" id="KW-1133">Transmembrane helix</keyword>
<keyword evidence="3" id="KW-1185">Reference proteome</keyword>
<feature type="transmembrane region" description="Helical" evidence="1">
    <location>
        <begin position="84"/>
        <end position="104"/>
    </location>
</feature>
<reference evidence="2 3" key="1">
    <citation type="submission" date="2019-01" db="EMBL/GenBank/DDBJ databases">
        <title>Sphingomonas mucosissima sp. nov. and Sphingomonas desiccabilis sp. nov., from biological soil crusts in the Colorado Plateau, USA.</title>
        <authorList>
            <person name="Zhu D."/>
        </authorList>
    </citation>
    <scope>NUCLEOTIDE SEQUENCE [LARGE SCALE GENOMIC DNA]</scope>
    <source>
        <strain evidence="2 3">CP1D</strain>
    </source>
</reference>
<evidence type="ECO:0000313" key="2">
    <source>
        <dbReference type="EMBL" id="RXZ32211.1"/>
    </source>
</evidence>
<dbReference type="AlphaFoldDB" id="A0A4Q2IUW7"/>
<accession>A0A4Q2IUW7</accession>
<feature type="transmembrane region" description="Helical" evidence="1">
    <location>
        <begin position="43"/>
        <end position="64"/>
    </location>
</feature>
<comment type="caution">
    <text evidence="2">The sequence shown here is derived from an EMBL/GenBank/DDBJ whole genome shotgun (WGS) entry which is preliminary data.</text>
</comment>
<evidence type="ECO:0000313" key="3">
    <source>
        <dbReference type="Proteomes" id="UP000292347"/>
    </source>
</evidence>
<dbReference type="OrthoDB" id="5825388at2"/>
<proteinExistence type="predicted"/>